<dbReference type="EMBL" id="BAABWH010000001">
    <property type="protein sequence ID" value="GAA6144551.1"/>
    <property type="molecule type" value="Genomic_DNA"/>
</dbReference>
<accession>A0ABP9ZWP3</accession>
<evidence type="ECO:0000313" key="3">
    <source>
        <dbReference type="Proteomes" id="UP001481413"/>
    </source>
</evidence>
<comment type="caution">
    <text evidence="2">The sequence shown here is derived from an EMBL/GenBank/DDBJ whole genome shotgun (WGS) entry which is preliminary data.</text>
</comment>
<dbReference type="RefSeq" id="WP_353293476.1">
    <property type="nucleotide sequence ID" value="NZ_BAABWH010000001.1"/>
</dbReference>
<keyword evidence="3" id="KW-1185">Reference proteome</keyword>
<organism evidence="2 3">
    <name type="scientific">Thalassolituus maritimus</name>
    <dbReference type="NCBI Taxonomy" id="484498"/>
    <lineage>
        <taxon>Bacteria</taxon>
        <taxon>Pseudomonadati</taxon>
        <taxon>Pseudomonadota</taxon>
        <taxon>Gammaproteobacteria</taxon>
        <taxon>Oceanospirillales</taxon>
        <taxon>Oceanospirillaceae</taxon>
        <taxon>Thalassolituus</taxon>
    </lineage>
</organism>
<gene>
    <name evidence="2" type="ORF">NBRC116585_06680</name>
</gene>
<reference evidence="2 3" key="1">
    <citation type="submission" date="2024-04" db="EMBL/GenBank/DDBJ databases">
        <title>Draft genome sequence of Thalassolituus maritimus NBRC 116585.</title>
        <authorList>
            <person name="Miyakawa T."/>
            <person name="Kusuya Y."/>
            <person name="Miura T."/>
        </authorList>
    </citation>
    <scope>NUCLEOTIDE SEQUENCE [LARGE SCALE GENOMIC DNA]</scope>
    <source>
        <strain evidence="2 3">5NW40-0001</strain>
    </source>
</reference>
<sequence length="255" mass="29892">MNYPEVTLTENTATYCIQVNDDRLIFHCEDEARYTDKYVFHFEGIDQGLIYNPDYTGEIAPLRTRFALLDDDLMKEHPNWLCPIKIQIWPKSELLMESRKWEGPQDLRDNSLKFYERWKSSSDREADDLTPRKAEDFSILRVNNRLWAYSESGIYGRWDNAFTELSDILILIVLFDVDSCWPRDTPPPEGLKEHLMPFFLDYLSLIQIIPTEGVPESELPPLGFYPSKREEKEIDSEGNTVVEDTSSMLSSEWGW</sequence>
<protein>
    <submittedName>
        <fullName evidence="2">Uncharacterized protein</fullName>
    </submittedName>
</protein>
<proteinExistence type="predicted"/>
<evidence type="ECO:0000256" key="1">
    <source>
        <dbReference type="SAM" id="MobiDB-lite"/>
    </source>
</evidence>
<name>A0ABP9ZWP3_9GAMM</name>
<evidence type="ECO:0000313" key="2">
    <source>
        <dbReference type="EMBL" id="GAA6144551.1"/>
    </source>
</evidence>
<feature type="region of interest" description="Disordered" evidence="1">
    <location>
        <begin position="229"/>
        <end position="255"/>
    </location>
</feature>
<feature type="compositionally biased region" description="Polar residues" evidence="1">
    <location>
        <begin position="237"/>
        <end position="255"/>
    </location>
</feature>
<dbReference type="Proteomes" id="UP001481413">
    <property type="component" value="Unassembled WGS sequence"/>
</dbReference>